<name>X0U245_9ZZZZ</name>
<evidence type="ECO:0000313" key="1">
    <source>
        <dbReference type="EMBL" id="GAF99609.1"/>
    </source>
</evidence>
<dbReference type="EMBL" id="BARS01028820">
    <property type="protein sequence ID" value="GAF99609.1"/>
    <property type="molecule type" value="Genomic_DNA"/>
</dbReference>
<accession>X0U245</accession>
<comment type="caution">
    <text evidence="1">The sequence shown here is derived from an EMBL/GenBank/DDBJ whole genome shotgun (WGS) entry which is preliminary data.</text>
</comment>
<sequence>MKHLLSSSAFLVLNKELARQIGLKESVLLADLISKEEYFIANGMTDGWFFNTEANIEQDTTLTPFQQRKCLKTLKKHQIVETKRRGVPAKQYFKIN</sequence>
<protein>
    <submittedName>
        <fullName evidence="1">Uncharacterized protein</fullName>
    </submittedName>
</protein>
<gene>
    <name evidence="1" type="ORF">S01H1_45134</name>
</gene>
<feature type="non-terminal residue" evidence="1">
    <location>
        <position position="96"/>
    </location>
</feature>
<dbReference type="AlphaFoldDB" id="X0U245"/>
<organism evidence="1">
    <name type="scientific">marine sediment metagenome</name>
    <dbReference type="NCBI Taxonomy" id="412755"/>
    <lineage>
        <taxon>unclassified sequences</taxon>
        <taxon>metagenomes</taxon>
        <taxon>ecological metagenomes</taxon>
    </lineage>
</organism>
<proteinExistence type="predicted"/>
<reference evidence="1" key="1">
    <citation type="journal article" date="2014" name="Front. Microbiol.">
        <title>High frequency of phylogenetically diverse reductive dehalogenase-homologous genes in deep subseafloor sedimentary metagenomes.</title>
        <authorList>
            <person name="Kawai M."/>
            <person name="Futagami T."/>
            <person name="Toyoda A."/>
            <person name="Takaki Y."/>
            <person name="Nishi S."/>
            <person name="Hori S."/>
            <person name="Arai W."/>
            <person name="Tsubouchi T."/>
            <person name="Morono Y."/>
            <person name="Uchiyama I."/>
            <person name="Ito T."/>
            <person name="Fujiyama A."/>
            <person name="Inagaki F."/>
            <person name="Takami H."/>
        </authorList>
    </citation>
    <scope>NUCLEOTIDE SEQUENCE</scope>
    <source>
        <strain evidence="1">Expedition CK06-06</strain>
    </source>
</reference>